<protein>
    <recommendedName>
        <fullName evidence="2">DUF6589 domain-containing protein</fullName>
    </recommendedName>
</protein>
<reference evidence="3" key="1">
    <citation type="submission" date="2023-03" db="EMBL/GenBank/DDBJ databases">
        <title>Massive genome expansion in bonnet fungi (Mycena s.s.) driven by repeated elements and novel gene families across ecological guilds.</title>
        <authorList>
            <consortium name="Lawrence Berkeley National Laboratory"/>
            <person name="Harder C.B."/>
            <person name="Miyauchi S."/>
            <person name="Viragh M."/>
            <person name="Kuo A."/>
            <person name="Thoen E."/>
            <person name="Andreopoulos B."/>
            <person name="Lu D."/>
            <person name="Skrede I."/>
            <person name="Drula E."/>
            <person name="Henrissat B."/>
            <person name="Morin E."/>
            <person name="Kohler A."/>
            <person name="Barry K."/>
            <person name="LaButti K."/>
            <person name="Morin E."/>
            <person name="Salamov A."/>
            <person name="Lipzen A."/>
            <person name="Mereny Z."/>
            <person name="Hegedus B."/>
            <person name="Baldrian P."/>
            <person name="Stursova M."/>
            <person name="Weitz H."/>
            <person name="Taylor A."/>
            <person name="Grigoriev I.V."/>
            <person name="Nagy L.G."/>
            <person name="Martin F."/>
            <person name="Kauserud H."/>
        </authorList>
    </citation>
    <scope>NUCLEOTIDE SEQUENCE</scope>
    <source>
        <strain evidence="3">9284</strain>
    </source>
</reference>
<keyword evidence="4" id="KW-1185">Reference proteome</keyword>
<feature type="compositionally biased region" description="Low complexity" evidence="1">
    <location>
        <begin position="721"/>
        <end position="733"/>
    </location>
</feature>
<comment type="caution">
    <text evidence="3">The sequence shown here is derived from an EMBL/GenBank/DDBJ whole genome shotgun (WGS) entry which is preliminary data.</text>
</comment>
<dbReference type="EMBL" id="JARKIF010000044">
    <property type="protein sequence ID" value="KAJ7608569.1"/>
    <property type="molecule type" value="Genomic_DNA"/>
</dbReference>
<dbReference type="Pfam" id="PF20231">
    <property type="entry name" value="DUF6589"/>
    <property type="match status" value="1"/>
</dbReference>
<feature type="compositionally biased region" description="Basic and acidic residues" evidence="1">
    <location>
        <begin position="657"/>
        <end position="674"/>
    </location>
</feature>
<evidence type="ECO:0000313" key="4">
    <source>
        <dbReference type="Proteomes" id="UP001221142"/>
    </source>
</evidence>
<evidence type="ECO:0000313" key="3">
    <source>
        <dbReference type="EMBL" id="KAJ7608569.1"/>
    </source>
</evidence>
<feature type="compositionally biased region" description="Low complexity" evidence="1">
    <location>
        <begin position="560"/>
        <end position="576"/>
    </location>
</feature>
<dbReference type="Proteomes" id="UP001221142">
    <property type="component" value="Unassembled WGS sequence"/>
</dbReference>
<feature type="region of interest" description="Disordered" evidence="1">
    <location>
        <begin position="655"/>
        <end position="746"/>
    </location>
</feature>
<dbReference type="InterPro" id="IPR046496">
    <property type="entry name" value="DUF6589"/>
</dbReference>
<feature type="compositionally biased region" description="Polar residues" evidence="1">
    <location>
        <begin position="709"/>
        <end position="719"/>
    </location>
</feature>
<organism evidence="3 4">
    <name type="scientific">Roridomyces roridus</name>
    <dbReference type="NCBI Taxonomy" id="1738132"/>
    <lineage>
        <taxon>Eukaryota</taxon>
        <taxon>Fungi</taxon>
        <taxon>Dikarya</taxon>
        <taxon>Basidiomycota</taxon>
        <taxon>Agaricomycotina</taxon>
        <taxon>Agaricomycetes</taxon>
        <taxon>Agaricomycetidae</taxon>
        <taxon>Agaricales</taxon>
        <taxon>Marasmiineae</taxon>
        <taxon>Mycenaceae</taxon>
        <taxon>Roridomyces</taxon>
    </lineage>
</organism>
<sequence length="1069" mass="120473">MDQQPTQTAPVKLVRLWKRLPNIVVPPADVVVAGSSRTSSSVSGSSAIPSPVSASSIPGSIAPRSTRWNKVDIVLKTYGFRSLGEFLLVLFHPRKRGEPDRRSKSHRQAVARFLQGKCKVTMADIIPLIYDHHQSRPKRSDVDQSSAAFSPSRPLAEIHYARPCLSAWATRLVGNRIHTAVDKLARTDRTDTRHRRRVRATTNGRAKNTSLVEWEDVELSMEELAALYREEDPLLWYITECAAAPRKGGEGFVKKIRPHPGIQVGAISSFIISRNRYASGDLALPLGIWLFACQAHIDVKRVFCRLGYSCSDSTVRNALKTLTEASLATLRTRVQAATARGEMEHAKISDNIQKYQRIYQHGLGKENSLNHGTACTVFELDGLHPAAFRADDHIARIIKQERQSMTVLSLYNTIDWEHLDNVWELHAIRVLVNYLPHLAALSPNISEKFRTTLSKRRLPVRKARLQPLGTNAEQQMENKGYEAGFRNFDQQTGVEPEKSDNILSWNRGDGGTHGTLMRLKQIQSTCPDVYSSFRNALSTAETWHTKATHLNSCASNHYGPASSPDPSSLSRSSNAANMKRPTDLKKCDFYPTSRSMTLIWDARILDCWRLVLGCETDLVSHFDALVTTNRLPTLHDLLRQARILRERYACQAAYDQSLDKEEQDRAESRTKFHEGSPWTRPGEQSDSDAHMSNSESSDSDSDRDDMQADTLNEASNTGLPATAASKTTTTARAGDGPKTHSEQPGFNGDRVLSNAILFLMDFGWWTELNYAIPEGDVGRVFEILKIYIFTFAGSSNQNYMRYMLDLYTLLEYEASPELKEAILNNWLLNTRGEPGKFVEGDLMQEWSNRWLSDFSKEQGADYDDPFYRKTISPNVLHFLKIKENMESGFELKQRSKVHPAPHLRSETKILLQLYKNEELHSFRSGRSMGHAVINQFDRGYQRLEDGKLAEYLKNGAEYAQLLHEMESPRSPAAAVVLRQVRAPLPVPMKTILTTQAAHKVSEAHPLLPAPRLSTVRILNVTLKPRRVLPPLDRHSALRLLHLVRLQIVFKSGTALITATNHSLVDQIWV</sequence>
<proteinExistence type="predicted"/>
<feature type="region of interest" description="Disordered" evidence="1">
    <location>
        <begin position="36"/>
        <end position="55"/>
    </location>
</feature>
<feature type="region of interest" description="Disordered" evidence="1">
    <location>
        <begin position="557"/>
        <end position="578"/>
    </location>
</feature>
<accession>A0AAD7FB84</accession>
<feature type="domain" description="DUF6589" evidence="2">
    <location>
        <begin position="401"/>
        <end position="898"/>
    </location>
</feature>
<name>A0AAD7FB84_9AGAR</name>
<evidence type="ECO:0000256" key="1">
    <source>
        <dbReference type="SAM" id="MobiDB-lite"/>
    </source>
</evidence>
<evidence type="ECO:0000259" key="2">
    <source>
        <dbReference type="Pfam" id="PF20231"/>
    </source>
</evidence>
<dbReference type="AlphaFoldDB" id="A0AAD7FB84"/>
<gene>
    <name evidence="3" type="ORF">FB45DRAFT_877174</name>
</gene>